<evidence type="ECO:0000259" key="7">
    <source>
        <dbReference type="Pfam" id="PF02687"/>
    </source>
</evidence>
<organism evidence="9 10">
    <name type="scientific">Solidesulfovibrio aerotolerans</name>
    <dbReference type="NCBI Taxonomy" id="295255"/>
    <lineage>
        <taxon>Bacteria</taxon>
        <taxon>Pseudomonadati</taxon>
        <taxon>Thermodesulfobacteriota</taxon>
        <taxon>Desulfovibrionia</taxon>
        <taxon>Desulfovibrionales</taxon>
        <taxon>Desulfovibrionaceae</taxon>
        <taxon>Solidesulfovibrio</taxon>
    </lineage>
</organism>
<comment type="caution">
    <text evidence="9">The sequence shown here is derived from an EMBL/GenBank/DDBJ whole genome shotgun (WGS) entry which is preliminary data.</text>
</comment>
<evidence type="ECO:0000256" key="5">
    <source>
        <dbReference type="ARBA" id="ARBA00023136"/>
    </source>
</evidence>
<protein>
    <submittedName>
        <fullName evidence="9">FtsX-like permease family protein</fullName>
    </submittedName>
</protein>
<keyword evidence="10" id="KW-1185">Reference proteome</keyword>
<dbReference type="OrthoDB" id="9775474at2"/>
<dbReference type="InterPro" id="IPR003838">
    <property type="entry name" value="ABC3_permease_C"/>
</dbReference>
<dbReference type="Pfam" id="PF02687">
    <property type="entry name" value="FtsX"/>
    <property type="match status" value="1"/>
</dbReference>
<feature type="domain" description="MacB-like periplasmic core" evidence="8">
    <location>
        <begin position="18"/>
        <end position="226"/>
    </location>
</feature>
<evidence type="ECO:0000256" key="3">
    <source>
        <dbReference type="ARBA" id="ARBA00022692"/>
    </source>
</evidence>
<keyword evidence="5 6" id="KW-0472">Membrane</keyword>
<evidence type="ECO:0000259" key="8">
    <source>
        <dbReference type="Pfam" id="PF12704"/>
    </source>
</evidence>
<evidence type="ECO:0000313" key="9">
    <source>
        <dbReference type="EMBL" id="MYL82915.1"/>
    </source>
</evidence>
<keyword evidence="2" id="KW-1003">Cell membrane</keyword>
<dbReference type="PANTHER" id="PTHR43738">
    <property type="entry name" value="ABC TRANSPORTER, MEMBRANE PROTEIN"/>
    <property type="match status" value="1"/>
</dbReference>
<feature type="domain" description="ABC3 transporter permease C-terminal" evidence="7">
    <location>
        <begin position="262"/>
        <end position="373"/>
    </location>
</feature>
<accession>A0A7C9N501</accession>
<feature type="transmembrane region" description="Helical" evidence="6">
    <location>
        <begin position="254"/>
        <end position="275"/>
    </location>
</feature>
<proteinExistence type="predicted"/>
<dbReference type="GO" id="GO:0005886">
    <property type="term" value="C:plasma membrane"/>
    <property type="evidence" value="ECO:0007669"/>
    <property type="project" value="UniProtKB-SubCell"/>
</dbReference>
<evidence type="ECO:0000256" key="4">
    <source>
        <dbReference type="ARBA" id="ARBA00022989"/>
    </source>
</evidence>
<evidence type="ECO:0000313" key="10">
    <source>
        <dbReference type="Proteomes" id="UP000482487"/>
    </source>
</evidence>
<dbReference type="EMBL" id="WVUD01000009">
    <property type="protein sequence ID" value="MYL82915.1"/>
    <property type="molecule type" value="Genomic_DNA"/>
</dbReference>
<dbReference type="InterPro" id="IPR051125">
    <property type="entry name" value="ABC-4/HrtB_transporter"/>
</dbReference>
<feature type="transmembrane region" description="Helical" evidence="6">
    <location>
        <begin position="302"/>
        <end position="325"/>
    </location>
</feature>
<evidence type="ECO:0000256" key="6">
    <source>
        <dbReference type="SAM" id="Phobius"/>
    </source>
</evidence>
<dbReference type="Pfam" id="PF12704">
    <property type="entry name" value="MacB_PCD"/>
    <property type="match status" value="1"/>
</dbReference>
<dbReference type="Proteomes" id="UP000482487">
    <property type="component" value="Unassembled WGS sequence"/>
</dbReference>
<evidence type="ECO:0000256" key="2">
    <source>
        <dbReference type="ARBA" id="ARBA00022475"/>
    </source>
</evidence>
<dbReference type="PANTHER" id="PTHR43738:SF3">
    <property type="entry name" value="ABC TRANSPORTER PERMEASE"/>
    <property type="match status" value="1"/>
</dbReference>
<comment type="subcellular location">
    <subcellularLocation>
        <location evidence="1">Cell membrane</location>
        <topology evidence="1">Multi-pass membrane protein</topology>
    </subcellularLocation>
</comment>
<evidence type="ECO:0000256" key="1">
    <source>
        <dbReference type="ARBA" id="ARBA00004651"/>
    </source>
</evidence>
<reference evidence="9 10" key="1">
    <citation type="submission" date="2020-01" db="EMBL/GenBank/DDBJ databases">
        <title>Genome sequence of Desulfovibrio aerotolerans DSM 16695(T).</title>
        <authorList>
            <person name="Karnachuk O."/>
            <person name="Avakyan M."/>
            <person name="Mardanov A."/>
            <person name="Kadnikov V."/>
            <person name="Ravin N."/>
        </authorList>
    </citation>
    <scope>NUCLEOTIDE SEQUENCE [LARGE SCALE GENOMIC DNA]</scope>
    <source>
        <strain evidence="9 10">DSM 16695</strain>
    </source>
</reference>
<gene>
    <name evidence="9" type="ORF">GTA51_07175</name>
</gene>
<dbReference type="RefSeq" id="WP_160959875.1">
    <property type="nucleotide sequence ID" value="NZ_WVUD01000009.1"/>
</dbReference>
<dbReference type="AlphaFoldDB" id="A0A7C9N501"/>
<keyword evidence="3 6" id="KW-0812">Transmembrane</keyword>
<keyword evidence="4 6" id="KW-1133">Transmembrane helix</keyword>
<dbReference type="InterPro" id="IPR025857">
    <property type="entry name" value="MacB_PCD"/>
</dbReference>
<sequence>MLLLRLILKNAFRHRLRSVLTIVGITVALLAFGLLRTVLDAWHAGVEASSANRLVTRNAVSLTQPLPYAYKGRIRQVTGVDIVAAGSWFGGVYLDEKNFFANFAIEADDFFRLYPELLVSPEEQKAFISDRKGAVIGRKLADRFHWRTGDTVTLRGTIYPGQWPMTIRAIYNGARPDTDETVLYLHWSYLDETMKKRAPDRAGQAGFFMVGIHDATRAAEISKDIDAPFVNSQAETLTETERAFQLGFVSMSEAILLAITAVSYVVILIILAVAANTMAMSARERLGEFAVLKTLGFRGPTLAGMLLAESLILSLTGAAVAMALLPPLANGFATGLAQYFPIFIVSRQTVAIGFGFGVMVGVLAAVIPAQRIAAVRIADAFRRIG</sequence>
<name>A0A7C9N501_9BACT</name>
<feature type="transmembrane region" description="Helical" evidence="6">
    <location>
        <begin position="345"/>
        <end position="367"/>
    </location>
</feature>
<feature type="transmembrane region" description="Helical" evidence="6">
    <location>
        <begin position="20"/>
        <end position="39"/>
    </location>
</feature>